<accession>A0A0A5GAK3</accession>
<sequence>MVIYVEILISLLTNVLKLTGSYVEEGYFTSVEEVI</sequence>
<dbReference type="EMBL" id="AVPF01000009">
    <property type="protein sequence ID" value="KGX90206.1"/>
    <property type="molecule type" value="Genomic_DNA"/>
</dbReference>
<dbReference type="Proteomes" id="UP000030403">
    <property type="component" value="Unassembled WGS sequence"/>
</dbReference>
<evidence type="ECO:0000313" key="1">
    <source>
        <dbReference type="EMBL" id="KGX90206.1"/>
    </source>
</evidence>
<dbReference type="AlphaFoldDB" id="A0A0A5GAK3"/>
<protein>
    <submittedName>
        <fullName evidence="1">Uncharacterized protein</fullName>
    </submittedName>
</protein>
<reference evidence="1 2" key="1">
    <citation type="submission" date="2013-08" db="EMBL/GenBank/DDBJ databases">
        <authorList>
            <person name="Huang J."/>
            <person name="Wang G."/>
        </authorList>
    </citation>
    <scope>NUCLEOTIDE SEQUENCE [LARGE SCALE GENOMIC DNA]</scope>
    <source>
        <strain evidence="1 2">BH030004</strain>
    </source>
</reference>
<gene>
    <name evidence="1" type="ORF">N783_01555</name>
</gene>
<keyword evidence="2" id="KW-1185">Reference proteome</keyword>
<evidence type="ECO:0000313" key="2">
    <source>
        <dbReference type="Proteomes" id="UP000030403"/>
    </source>
</evidence>
<comment type="caution">
    <text evidence="1">The sequence shown here is derived from an EMBL/GenBank/DDBJ whole genome shotgun (WGS) entry which is preliminary data.</text>
</comment>
<organism evidence="1 2">
    <name type="scientific">Pontibacillus marinus BH030004 = DSM 16465</name>
    <dbReference type="NCBI Taxonomy" id="1385511"/>
    <lineage>
        <taxon>Bacteria</taxon>
        <taxon>Bacillati</taxon>
        <taxon>Bacillota</taxon>
        <taxon>Bacilli</taxon>
        <taxon>Bacillales</taxon>
        <taxon>Bacillaceae</taxon>
        <taxon>Pontibacillus</taxon>
    </lineage>
</organism>
<proteinExistence type="predicted"/>
<name>A0A0A5GAK3_9BACI</name>